<dbReference type="EMBL" id="GL385399">
    <property type="protein sequence ID" value="EJT73496.1"/>
    <property type="molecule type" value="Genomic_DNA"/>
</dbReference>
<gene>
    <name evidence="2" type="primary">20350792</name>
    <name evidence="1" type="ORF">GGTG_10334</name>
</gene>
<reference evidence="2" key="4">
    <citation type="journal article" date="2015" name="G3 (Bethesda)">
        <title>Genome sequences of three phytopathogenic species of the Magnaporthaceae family of fungi.</title>
        <authorList>
            <person name="Okagaki L.H."/>
            <person name="Nunes C.C."/>
            <person name="Sailsbery J."/>
            <person name="Clay B."/>
            <person name="Brown D."/>
            <person name="John T."/>
            <person name="Oh Y."/>
            <person name="Young N."/>
            <person name="Fitzgerald M."/>
            <person name="Haas B.J."/>
            <person name="Zeng Q."/>
            <person name="Young S."/>
            <person name="Adiconis X."/>
            <person name="Fan L."/>
            <person name="Levin J.Z."/>
            <person name="Mitchell T.K."/>
            <person name="Okubara P.A."/>
            <person name="Farman M.L."/>
            <person name="Kohn L.M."/>
            <person name="Birren B."/>
            <person name="Ma L.-J."/>
            <person name="Dean R.A."/>
        </authorList>
    </citation>
    <scope>NUCLEOTIDE SEQUENCE</scope>
    <source>
        <strain evidence="2">R3-111a-1</strain>
    </source>
</reference>
<dbReference type="EnsemblFungi" id="EJT73496">
    <property type="protein sequence ID" value="EJT73496"/>
    <property type="gene ID" value="GGTG_10334"/>
</dbReference>
<reference evidence="2" key="5">
    <citation type="submission" date="2018-04" db="UniProtKB">
        <authorList>
            <consortium name="EnsemblFungi"/>
        </authorList>
    </citation>
    <scope>IDENTIFICATION</scope>
    <source>
        <strain evidence="2">R3-111a-1</strain>
    </source>
</reference>
<dbReference type="VEuPathDB" id="FungiDB:GGTG_10334"/>
<evidence type="ECO:0000313" key="3">
    <source>
        <dbReference type="Proteomes" id="UP000006039"/>
    </source>
</evidence>
<proteinExistence type="predicted"/>
<name>J3PA10_GAET3</name>
<evidence type="ECO:0000313" key="1">
    <source>
        <dbReference type="EMBL" id="EJT73496.1"/>
    </source>
</evidence>
<dbReference type="Proteomes" id="UP000006039">
    <property type="component" value="Unassembled WGS sequence"/>
</dbReference>
<organism evidence="1">
    <name type="scientific">Gaeumannomyces tritici (strain R3-111a-1)</name>
    <name type="common">Wheat and barley take-all root rot fungus</name>
    <name type="synonym">Gaeumannomyces graminis var. tritici</name>
    <dbReference type="NCBI Taxonomy" id="644352"/>
    <lineage>
        <taxon>Eukaryota</taxon>
        <taxon>Fungi</taxon>
        <taxon>Dikarya</taxon>
        <taxon>Ascomycota</taxon>
        <taxon>Pezizomycotina</taxon>
        <taxon>Sordariomycetes</taxon>
        <taxon>Sordariomycetidae</taxon>
        <taxon>Magnaporthales</taxon>
        <taxon>Magnaporthaceae</taxon>
        <taxon>Gaeumannomyces</taxon>
    </lineage>
</organism>
<keyword evidence="3" id="KW-1185">Reference proteome</keyword>
<reference evidence="3" key="1">
    <citation type="submission" date="2010-07" db="EMBL/GenBank/DDBJ databases">
        <title>The genome sequence of Gaeumannomyces graminis var. tritici strain R3-111a-1.</title>
        <authorList>
            <consortium name="The Broad Institute Genome Sequencing Platform"/>
            <person name="Ma L.-J."/>
            <person name="Dead R."/>
            <person name="Young S."/>
            <person name="Zeng Q."/>
            <person name="Koehrsen M."/>
            <person name="Alvarado L."/>
            <person name="Berlin A."/>
            <person name="Chapman S.B."/>
            <person name="Chen Z."/>
            <person name="Freedman E."/>
            <person name="Gellesch M."/>
            <person name="Goldberg J."/>
            <person name="Griggs A."/>
            <person name="Gujja S."/>
            <person name="Heilman E.R."/>
            <person name="Heiman D."/>
            <person name="Hepburn T."/>
            <person name="Howarth C."/>
            <person name="Jen D."/>
            <person name="Larson L."/>
            <person name="Mehta T."/>
            <person name="Neiman D."/>
            <person name="Pearson M."/>
            <person name="Roberts A."/>
            <person name="Saif S."/>
            <person name="Shea T."/>
            <person name="Shenoy N."/>
            <person name="Sisk P."/>
            <person name="Stolte C."/>
            <person name="Sykes S."/>
            <person name="Walk T."/>
            <person name="White J."/>
            <person name="Yandava C."/>
            <person name="Haas B."/>
            <person name="Nusbaum C."/>
            <person name="Birren B."/>
        </authorList>
    </citation>
    <scope>NUCLEOTIDE SEQUENCE [LARGE SCALE GENOMIC DNA]</scope>
    <source>
        <strain evidence="3">R3-111a-1</strain>
    </source>
</reference>
<dbReference type="GeneID" id="20350792"/>
<protein>
    <submittedName>
        <fullName evidence="1 2">Uncharacterized protein</fullName>
    </submittedName>
</protein>
<reference evidence="1" key="2">
    <citation type="submission" date="2010-07" db="EMBL/GenBank/DDBJ databases">
        <authorList>
            <consortium name="The Broad Institute Genome Sequencing Platform"/>
            <consortium name="Broad Institute Genome Sequencing Center for Infectious Disease"/>
            <person name="Ma L.-J."/>
            <person name="Dead R."/>
            <person name="Young S."/>
            <person name="Zeng Q."/>
            <person name="Koehrsen M."/>
            <person name="Alvarado L."/>
            <person name="Berlin A."/>
            <person name="Chapman S.B."/>
            <person name="Chen Z."/>
            <person name="Freedman E."/>
            <person name="Gellesch M."/>
            <person name="Goldberg J."/>
            <person name="Griggs A."/>
            <person name="Gujja S."/>
            <person name="Heilman E.R."/>
            <person name="Heiman D."/>
            <person name="Hepburn T."/>
            <person name="Howarth C."/>
            <person name="Jen D."/>
            <person name="Larson L."/>
            <person name="Mehta T."/>
            <person name="Neiman D."/>
            <person name="Pearson M."/>
            <person name="Roberts A."/>
            <person name="Saif S."/>
            <person name="Shea T."/>
            <person name="Shenoy N."/>
            <person name="Sisk P."/>
            <person name="Stolte C."/>
            <person name="Sykes S."/>
            <person name="Walk T."/>
            <person name="White J."/>
            <person name="Yandava C."/>
            <person name="Haas B."/>
            <person name="Nusbaum C."/>
            <person name="Birren B."/>
        </authorList>
    </citation>
    <scope>NUCLEOTIDE SEQUENCE</scope>
    <source>
        <strain evidence="1">R3-111a-1</strain>
    </source>
</reference>
<dbReference type="AlphaFoldDB" id="J3PA10"/>
<evidence type="ECO:0000313" key="2">
    <source>
        <dbReference type="EnsemblFungi" id="EJT73496"/>
    </source>
</evidence>
<accession>J3PA10</accession>
<dbReference type="RefSeq" id="XP_009226470.1">
    <property type="nucleotide sequence ID" value="XM_009228206.1"/>
</dbReference>
<reference evidence="1" key="3">
    <citation type="submission" date="2010-09" db="EMBL/GenBank/DDBJ databases">
        <title>Annotation of Gaeumannomyces graminis var. tritici R3-111a-1.</title>
        <authorList>
            <consortium name="The Broad Institute Genome Sequencing Platform"/>
            <person name="Ma L.-J."/>
            <person name="Dead R."/>
            <person name="Young S.K."/>
            <person name="Zeng Q."/>
            <person name="Gargeya S."/>
            <person name="Fitzgerald M."/>
            <person name="Haas B."/>
            <person name="Abouelleil A."/>
            <person name="Alvarado L."/>
            <person name="Arachchi H.M."/>
            <person name="Berlin A."/>
            <person name="Brown A."/>
            <person name="Chapman S.B."/>
            <person name="Chen Z."/>
            <person name="Dunbar C."/>
            <person name="Freedman E."/>
            <person name="Gearin G."/>
            <person name="Gellesch M."/>
            <person name="Goldberg J."/>
            <person name="Griggs A."/>
            <person name="Gujja S."/>
            <person name="Heiman D."/>
            <person name="Howarth C."/>
            <person name="Larson L."/>
            <person name="Lui A."/>
            <person name="MacDonald P.J.P."/>
            <person name="Mehta T."/>
            <person name="Montmayeur A."/>
            <person name="Murphy C."/>
            <person name="Neiman D."/>
            <person name="Pearson M."/>
            <person name="Priest M."/>
            <person name="Roberts A."/>
            <person name="Saif S."/>
            <person name="Shea T."/>
            <person name="Shenoy N."/>
            <person name="Sisk P."/>
            <person name="Stolte C."/>
            <person name="Sykes S."/>
            <person name="Yandava C."/>
            <person name="Wortman J."/>
            <person name="Nusbaum C."/>
            <person name="Birren B."/>
        </authorList>
    </citation>
    <scope>NUCLEOTIDE SEQUENCE</scope>
    <source>
        <strain evidence="1">R3-111a-1</strain>
    </source>
</reference>
<dbReference type="HOGENOM" id="CLU_2831354_0_0_1"/>
<sequence>MASSSSAQDMPLEIPEPKSHANMAWVGFSLAAVQVSLAATWPAERWAPKWTAIAARPGPINTKPSC</sequence>